<gene>
    <name evidence="10" type="ORF">HF682_07905</name>
</gene>
<dbReference type="InterPro" id="IPR023408">
    <property type="entry name" value="MscS_beta-dom_sf"/>
</dbReference>
<dbReference type="Gene3D" id="3.30.70.100">
    <property type="match status" value="1"/>
</dbReference>
<dbReference type="Gene3D" id="2.30.30.60">
    <property type="match status" value="1"/>
</dbReference>
<feature type="transmembrane region" description="Helical" evidence="7">
    <location>
        <begin position="29"/>
        <end position="46"/>
    </location>
</feature>
<keyword evidence="4 7" id="KW-0812">Transmembrane</keyword>
<dbReference type="PANTHER" id="PTHR30347">
    <property type="entry name" value="POTASSIUM CHANNEL RELATED"/>
    <property type="match status" value="1"/>
</dbReference>
<evidence type="ECO:0000256" key="3">
    <source>
        <dbReference type="ARBA" id="ARBA00022475"/>
    </source>
</evidence>
<evidence type="ECO:0000313" key="10">
    <source>
        <dbReference type="EMBL" id="NLR75081.1"/>
    </source>
</evidence>
<dbReference type="Pfam" id="PF21082">
    <property type="entry name" value="MS_channel_3rd"/>
    <property type="match status" value="1"/>
</dbReference>
<dbReference type="GO" id="GO:0005886">
    <property type="term" value="C:plasma membrane"/>
    <property type="evidence" value="ECO:0007669"/>
    <property type="project" value="UniProtKB-SubCell"/>
</dbReference>
<dbReference type="GO" id="GO:0008381">
    <property type="term" value="F:mechanosensitive monoatomic ion channel activity"/>
    <property type="evidence" value="ECO:0007669"/>
    <property type="project" value="UniProtKB-ARBA"/>
</dbReference>
<organism evidence="10 11">
    <name type="scientific">Leeia aquatica</name>
    <dbReference type="NCBI Taxonomy" id="2725557"/>
    <lineage>
        <taxon>Bacteria</taxon>
        <taxon>Pseudomonadati</taxon>
        <taxon>Pseudomonadota</taxon>
        <taxon>Betaproteobacteria</taxon>
        <taxon>Neisseriales</taxon>
        <taxon>Leeiaceae</taxon>
        <taxon>Leeia</taxon>
    </lineage>
</organism>
<feature type="transmembrane region" description="Helical" evidence="7">
    <location>
        <begin position="67"/>
        <end position="84"/>
    </location>
</feature>
<evidence type="ECO:0000256" key="1">
    <source>
        <dbReference type="ARBA" id="ARBA00004651"/>
    </source>
</evidence>
<dbReference type="InterPro" id="IPR006685">
    <property type="entry name" value="MscS_channel_2nd"/>
</dbReference>
<feature type="domain" description="Mechanosensitive ion channel MscS" evidence="8">
    <location>
        <begin position="254"/>
        <end position="319"/>
    </location>
</feature>
<feature type="transmembrane region" description="Helical" evidence="7">
    <location>
        <begin position="90"/>
        <end position="113"/>
    </location>
</feature>
<dbReference type="InterPro" id="IPR052702">
    <property type="entry name" value="MscS-like_channel"/>
</dbReference>
<dbReference type="InterPro" id="IPR011066">
    <property type="entry name" value="MscS_channel_C_sf"/>
</dbReference>
<comment type="caution">
    <text evidence="10">The sequence shown here is derived from an EMBL/GenBank/DDBJ whole genome shotgun (WGS) entry which is preliminary data.</text>
</comment>
<protein>
    <submittedName>
        <fullName evidence="10">Mechanosensitive ion channel</fullName>
    </submittedName>
</protein>
<dbReference type="InterPro" id="IPR011014">
    <property type="entry name" value="MscS_channel_TM-2"/>
</dbReference>
<comment type="subcellular location">
    <subcellularLocation>
        <location evidence="1">Cell membrane</location>
        <topology evidence="1">Multi-pass membrane protein</topology>
    </subcellularLocation>
</comment>
<evidence type="ECO:0000256" key="2">
    <source>
        <dbReference type="ARBA" id="ARBA00008017"/>
    </source>
</evidence>
<evidence type="ECO:0000259" key="9">
    <source>
        <dbReference type="Pfam" id="PF21082"/>
    </source>
</evidence>
<keyword evidence="5 7" id="KW-1133">Transmembrane helix</keyword>
<dbReference type="SUPFAM" id="SSF50182">
    <property type="entry name" value="Sm-like ribonucleoproteins"/>
    <property type="match status" value="1"/>
</dbReference>
<keyword evidence="3" id="KW-1003">Cell membrane</keyword>
<feature type="transmembrane region" description="Helical" evidence="7">
    <location>
        <begin position="215"/>
        <end position="239"/>
    </location>
</feature>
<dbReference type="AlphaFoldDB" id="A0A847RZH3"/>
<name>A0A847RZH3_9NEIS</name>
<dbReference type="InterPro" id="IPR049278">
    <property type="entry name" value="MS_channel_C"/>
</dbReference>
<accession>A0A847RZH3</accession>
<evidence type="ECO:0000256" key="7">
    <source>
        <dbReference type="SAM" id="Phobius"/>
    </source>
</evidence>
<dbReference type="Proteomes" id="UP000587991">
    <property type="component" value="Unassembled WGS sequence"/>
</dbReference>
<sequence length="414" mass="46073">MNWNVMLKQRYLDASLRELLSWQASWKEWLVLAVAMLLAWGLSRRWRPVLKAEETTWQYGAGGLQRVLFPLLAVVFISFGKWSLQHYQQVWLLWLINVLVLAWLLIRLGIYLLRSVFPQARWLRVSERGMAIVIWLVVTLHLTGDWEDFLLLLDGVAIPVGKHSLSLLMVLNALMTVTLTLLVTLSLSRALERRLLRTEALDSSSRVMLSKLGRALLLVSGVMIALSVAGIDLTLLSVFGGALGVGLGFGLQKIASNYVSGFIILLDHSIRLGDLLTVDGRFGEVTRLTARYMVLRNPEGNEAIVPNDTLITSVVTNHSYSDRRTRIALQAIVTFDSDLPLACATLLEAAQGQQRILQDPAPGVIVKAFAANGVQLELGFWIADPEKGSGELSSAILARAWQLFRERQIVLAST</sequence>
<evidence type="ECO:0000259" key="8">
    <source>
        <dbReference type="Pfam" id="PF00924"/>
    </source>
</evidence>
<proteinExistence type="inferred from homology"/>
<dbReference type="InterPro" id="IPR010920">
    <property type="entry name" value="LSM_dom_sf"/>
</dbReference>
<evidence type="ECO:0000256" key="6">
    <source>
        <dbReference type="ARBA" id="ARBA00023136"/>
    </source>
</evidence>
<keyword evidence="6 7" id="KW-0472">Membrane</keyword>
<evidence type="ECO:0000256" key="4">
    <source>
        <dbReference type="ARBA" id="ARBA00022692"/>
    </source>
</evidence>
<keyword evidence="11" id="KW-1185">Reference proteome</keyword>
<evidence type="ECO:0000256" key="5">
    <source>
        <dbReference type="ARBA" id="ARBA00022989"/>
    </source>
</evidence>
<dbReference type="PANTHER" id="PTHR30347:SF1">
    <property type="entry name" value="MECHANOSENSITIVE CHANNEL MSCK"/>
    <property type="match status" value="1"/>
</dbReference>
<feature type="transmembrane region" description="Helical" evidence="7">
    <location>
        <begin position="125"/>
        <end position="144"/>
    </location>
</feature>
<dbReference type="Gene3D" id="1.10.287.1260">
    <property type="match status" value="1"/>
</dbReference>
<dbReference type="SUPFAM" id="SSF82689">
    <property type="entry name" value="Mechanosensitive channel protein MscS (YggB), C-terminal domain"/>
    <property type="match status" value="1"/>
</dbReference>
<dbReference type="Pfam" id="PF00924">
    <property type="entry name" value="MS_channel_2nd"/>
    <property type="match status" value="1"/>
</dbReference>
<evidence type="ECO:0000313" key="11">
    <source>
        <dbReference type="Proteomes" id="UP000587991"/>
    </source>
</evidence>
<feature type="transmembrane region" description="Helical" evidence="7">
    <location>
        <begin position="164"/>
        <end position="187"/>
    </location>
</feature>
<dbReference type="SUPFAM" id="SSF82861">
    <property type="entry name" value="Mechanosensitive channel protein MscS (YggB), transmembrane region"/>
    <property type="match status" value="1"/>
</dbReference>
<feature type="domain" description="Mechanosensitive ion channel MscS C-terminal" evidence="9">
    <location>
        <begin position="333"/>
        <end position="409"/>
    </location>
</feature>
<dbReference type="EMBL" id="JABAIM010000001">
    <property type="protein sequence ID" value="NLR75081.1"/>
    <property type="molecule type" value="Genomic_DNA"/>
</dbReference>
<dbReference type="RefSeq" id="WP_168876636.1">
    <property type="nucleotide sequence ID" value="NZ_JABAIM010000001.1"/>
</dbReference>
<comment type="similarity">
    <text evidence="2">Belongs to the MscS (TC 1.A.23) family.</text>
</comment>
<reference evidence="10 11" key="1">
    <citation type="submission" date="2020-04" db="EMBL/GenBank/DDBJ databases">
        <title>Draft genome of Leeia sp. IMCC25680.</title>
        <authorList>
            <person name="Song J."/>
            <person name="Cho J.-C."/>
        </authorList>
    </citation>
    <scope>NUCLEOTIDE SEQUENCE [LARGE SCALE GENOMIC DNA]</scope>
    <source>
        <strain evidence="10 11">IMCC25680</strain>
    </source>
</reference>